<evidence type="ECO:0000313" key="2">
    <source>
        <dbReference type="Proteomes" id="UP000274131"/>
    </source>
</evidence>
<accession>A0A158Q963</accession>
<gene>
    <name evidence="1" type="ORF">EVEC_LOCUS840</name>
</gene>
<name>A0A158Q963_ENTVE</name>
<evidence type="ECO:0000313" key="3">
    <source>
        <dbReference type="WBParaSite" id="EVEC_0000113201-mRNA-1"/>
    </source>
</evidence>
<evidence type="ECO:0000313" key="1">
    <source>
        <dbReference type="EMBL" id="VDD85697.1"/>
    </source>
</evidence>
<reference evidence="1 2" key="2">
    <citation type="submission" date="2018-10" db="EMBL/GenBank/DDBJ databases">
        <authorList>
            <consortium name="Pathogen Informatics"/>
        </authorList>
    </citation>
    <scope>NUCLEOTIDE SEQUENCE [LARGE SCALE GENOMIC DNA]</scope>
</reference>
<proteinExistence type="predicted"/>
<dbReference type="OrthoDB" id="5783451at2759"/>
<reference evidence="3" key="1">
    <citation type="submission" date="2016-04" db="UniProtKB">
        <authorList>
            <consortium name="WormBaseParasite"/>
        </authorList>
    </citation>
    <scope>IDENTIFICATION</scope>
</reference>
<keyword evidence="2" id="KW-1185">Reference proteome</keyword>
<sequence>MLNSLIFATNFEQLIKRLFRQYVLLPRKVEQLLAAFRRIKLRRIFRAFEQFKQCFSTSSGAEEFKAYQACTEQPLGLLVDQNFKQRKEYTLNQARGYVKIIAQFDFACGAGLGSNNSTNFLFKYCMDFECRVKKNYARVHQMNAANCYRKLFEKCGLQSGWFGCEYERTGTEAVYQQCTQNYCTGMIHPRVLKRKRVQKSFGNTNSLLQVPAIV</sequence>
<dbReference type="AlphaFoldDB" id="A0A158Q963"/>
<dbReference type="WBParaSite" id="EVEC_0000113201-mRNA-1">
    <property type="protein sequence ID" value="EVEC_0000113201-mRNA-1"/>
    <property type="gene ID" value="EVEC_0000113201"/>
</dbReference>
<dbReference type="STRING" id="51028.A0A158Q963"/>
<dbReference type="EMBL" id="UXUI01007142">
    <property type="protein sequence ID" value="VDD85697.1"/>
    <property type="molecule type" value="Genomic_DNA"/>
</dbReference>
<organism evidence="3">
    <name type="scientific">Enterobius vermicularis</name>
    <name type="common">Human pinworm</name>
    <dbReference type="NCBI Taxonomy" id="51028"/>
    <lineage>
        <taxon>Eukaryota</taxon>
        <taxon>Metazoa</taxon>
        <taxon>Ecdysozoa</taxon>
        <taxon>Nematoda</taxon>
        <taxon>Chromadorea</taxon>
        <taxon>Rhabditida</taxon>
        <taxon>Spirurina</taxon>
        <taxon>Oxyuridomorpha</taxon>
        <taxon>Oxyuroidea</taxon>
        <taxon>Oxyuridae</taxon>
        <taxon>Enterobius</taxon>
    </lineage>
</organism>
<dbReference type="Proteomes" id="UP000274131">
    <property type="component" value="Unassembled WGS sequence"/>
</dbReference>
<protein>
    <submittedName>
        <fullName evidence="3">DUF19 domain-containing protein</fullName>
    </submittedName>
</protein>